<gene>
    <name evidence="1" type="ORF">BGW38_009050</name>
</gene>
<dbReference type="EMBL" id="JAABOA010006488">
    <property type="protein sequence ID" value="KAF9560241.1"/>
    <property type="molecule type" value="Genomic_DNA"/>
</dbReference>
<name>A0A9P6K9B6_9FUNG</name>
<evidence type="ECO:0000313" key="2">
    <source>
        <dbReference type="Proteomes" id="UP000780801"/>
    </source>
</evidence>
<organism evidence="1 2">
    <name type="scientific">Lunasporangiospora selenospora</name>
    <dbReference type="NCBI Taxonomy" id="979761"/>
    <lineage>
        <taxon>Eukaryota</taxon>
        <taxon>Fungi</taxon>
        <taxon>Fungi incertae sedis</taxon>
        <taxon>Mucoromycota</taxon>
        <taxon>Mortierellomycotina</taxon>
        <taxon>Mortierellomycetes</taxon>
        <taxon>Mortierellales</taxon>
        <taxon>Mortierellaceae</taxon>
        <taxon>Lunasporangiospora</taxon>
    </lineage>
</organism>
<reference evidence="1" key="1">
    <citation type="journal article" date="2020" name="Fungal Divers.">
        <title>Resolving the Mortierellaceae phylogeny through synthesis of multi-gene phylogenetics and phylogenomics.</title>
        <authorList>
            <person name="Vandepol N."/>
            <person name="Liber J."/>
            <person name="Desiro A."/>
            <person name="Na H."/>
            <person name="Kennedy M."/>
            <person name="Barry K."/>
            <person name="Grigoriev I.V."/>
            <person name="Miller A.N."/>
            <person name="O'Donnell K."/>
            <person name="Stajich J.E."/>
            <person name="Bonito G."/>
        </authorList>
    </citation>
    <scope>NUCLEOTIDE SEQUENCE</scope>
    <source>
        <strain evidence="1">KOD1015</strain>
    </source>
</reference>
<evidence type="ECO:0000313" key="1">
    <source>
        <dbReference type="EMBL" id="KAF9560241.1"/>
    </source>
</evidence>
<protein>
    <submittedName>
        <fullName evidence="1">Uncharacterized protein</fullName>
    </submittedName>
</protein>
<accession>A0A9P6K9B6</accession>
<keyword evidence="2" id="KW-1185">Reference proteome</keyword>
<dbReference type="OrthoDB" id="2441062at2759"/>
<feature type="non-terminal residue" evidence="1">
    <location>
        <position position="127"/>
    </location>
</feature>
<sequence length="127" mass="14627">MSKKFLAIIKRIKDLTKKRLQLNMASSEPRCYWCGQATTGCNTKVMDELLRYARVDIEGVGPLPSVYEYDHEQNPLCLHCAAEMSSLLKEKRRFQSFYELTAVNMPRSCNNCGIRDSLRFVPGVDRM</sequence>
<comment type="caution">
    <text evidence="1">The sequence shown here is derived from an EMBL/GenBank/DDBJ whole genome shotgun (WGS) entry which is preliminary data.</text>
</comment>
<proteinExistence type="predicted"/>
<dbReference type="AlphaFoldDB" id="A0A9P6K9B6"/>
<dbReference type="Proteomes" id="UP000780801">
    <property type="component" value="Unassembled WGS sequence"/>
</dbReference>